<accession>C1MXI2</accession>
<evidence type="ECO:0000313" key="3">
    <source>
        <dbReference type="Proteomes" id="UP000001876"/>
    </source>
</evidence>
<dbReference type="KEGG" id="mpp:MICPUCDRAFT_47918"/>
<dbReference type="SUPFAM" id="SSF51197">
    <property type="entry name" value="Clavaminate synthase-like"/>
    <property type="match status" value="1"/>
</dbReference>
<proteinExistence type="predicted"/>
<dbReference type="AlphaFoldDB" id="C1MXI2"/>
<keyword evidence="3" id="KW-1185">Reference proteome</keyword>
<sequence length="445" mass="48767">MSAVTFTTGIALAPRVAKAARARRNVAVAAKATPEAPAVVTKDVKRGLTLAAGVTSASALAAGSAMANDVLFQVAEFDGTGVIDEETALYALVGGSLAICTAVLSLVIGSDLFIKNIVNKPSDASSSSSRHFRRRPGRRDSPSSMPRDAAGDAADAPRTRRERADDAADAPASPSAPPRAEAEIPEWLERCRAEARPSFDVSAYRWPEIFAALFRTEAWGAANHRAIDAMHELTELPETPPTFVKLAHSYRHAGRKLPREWRLAIRPGEERRAFARLAEHSAWREFEETYERFVKREIAPLCGDAEGVVYQCPPTLRCAMPSRAPTILMHRDGDYPRHQPCEINFWVPITDVWGNNTLWIESAPDVGDFAPVEMKHGSFLRFNGHDARHFTRPNDTGKTRVSFDLRCVPVSLYKQHGGGVGRARDKGKIGDYRAKRTGPVTLRPA</sequence>
<feature type="compositionally biased region" description="Basic and acidic residues" evidence="1">
    <location>
        <begin position="155"/>
        <end position="166"/>
    </location>
</feature>
<dbReference type="GeneID" id="9685839"/>
<evidence type="ECO:0000256" key="1">
    <source>
        <dbReference type="SAM" id="MobiDB-lite"/>
    </source>
</evidence>
<dbReference type="EMBL" id="GG663742">
    <property type="protein sequence ID" value="EEH55466.1"/>
    <property type="molecule type" value="Genomic_DNA"/>
</dbReference>
<feature type="compositionally biased region" description="Low complexity" evidence="1">
    <location>
        <begin position="142"/>
        <end position="154"/>
    </location>
</feature>
<dbReference type="Proteomes" id="UP000001876">
    <property type="component" value="Unassembled WGS sequence"/>
</dbReference>
<feature type="region of interest" description="Disordered" evidence="1">
    <location>
        <begin position="121"/>
        <end position="184"/>
    </location>
</feature>
<protein>
    <submittedName>
        <fullName evidence="2">Predicted protein</fullName>
    </submittedName>
</protein>
<dbReference type="OrthoDB" id="10260017at2759"/>
<organism evidence="3">
    <name type="scientific">Micromonas pusilla (strain CCMP1545)</name>
    <name type="common">Picoplanktonic green alga</name>
    <dbReference type="NCBI Taxonomy" id="564608"/>
    <lineage>
        <taxon>Eukaryota</taxon>
        <taxon>Viridiplantae</taxon>
        <taxon>Chlorophyta</taxon>
        <taxon>Mamiellophyceae</taxon>
        <taxon>Mamiellales</taxon>
        <taxon>Mamiellaceae</taxon>
        <taxon>Micromonas</taxon>
    </lineage>
</organism>
<name>C1MXI2_MICPC</name>
<evidence type="ECO:0000313" key="2">
    <source>
        <dbReference type="EMBL" id="EEH55466.1"/>
    </source>
</evidence>
<dbReference type="eggNOG" id="ENOG502S6VU">
    <property type="taxonomic scope" value="Eukaryota"/>
</dbReference>
<dbReference type="RefSeq" id="XP_003060697.1">
    <property type="nucleotide sequence ID" value="XM_003060651.1"/>
</dbReference>
<reference evidence="2 3" key="1">
    <citation type="journal article" date="2009" name="Science">
        <title>Green evolution and dynamic adaptations revealed by genomes of the marine picoeukaryotes Micromonas.</title>
        <authorList>
            <person name="Worden A.Z."/>
            <person name="Lee J.H."/>
            <person name="Mock T."/>
            <person name="Rouze P."/>
            <person name="Simmons M.P."/>
            <person name="Aerts A.L."/>
            <person name="Allen A.E."/>
            <person name="Cuvelier M.L."/>
            <person name="Derelle E."/>
            <person name="Everett M.V."/>
            <person name="Foulon E."/>
            <person name="Grimwood J."/>
            <person name="Gundlach H."/>
            <person name="Henrissat B."/>
            <person name="Napoli C."/>
            <person name="McDonald S.M."/>
            <person name="Parker M.S."/>
            <person name="Rombauts S."/>
            <person name="Salamov A."/>
            <person name="Von Dassow P."/>
            <person name="Badger J.H."/>
            <person name="Coutinho P.M."/>
            <person name="Demir E."/>
            <person name="Dubchak I."/>
            <person name="Gentemann C."/>
            <person name="Eikrem W."/>
            <person name="Gready J.E."/>
            <person name="John U."/>
            <person name="Lanier W."/>
            <person name="Lindquist E.A."/>
            <person name="Lucas S."/>
            <person name="Mayer K.F."/>
            <person name="Moreau H."/>
            <person name="Not F."/>
            <person name="Otillar R."/>
            <person name="Panaud O."/>
            <person name="Pangilinan J."/>
            <person name="Paulsen I."/>
            <person name="Piegu B."/>
            <person name="Poliakov A."/>
            <person name="Robbens S."/>
            <person name="Schmutz J."/>
            <person name="Toulza E."/>
            <person name="Wyss T."/>
            <person name="Zelensky A."/>
            <person name="Zhou K."/>
            <person name="Armbrust E.V."/>
            <person name="Bhattacharya D."/>
            <person name="Goodenough U.W."/>
            <person name="Van de Peer Y."/>
            <person name="Grigoriev I.V."/>
        </authorList>
    </citation>
    <scope>NUCLEOTIDE SEQUENCE [LARGE SCALE GENOMIC DNA]</scope>
    <source>
        <strain evidence="2 3">CCMP1545</strain>
    </source>
</reference>
<gene>
    <name evidence="2" type="ORF">MICPUCDRAFT_47918</name>
</gene>